<organism evidence="1">
    <name type="scientific">Thermosporothrix sp. COM3</name>
    <dbReference type="NCBI Taxonomy" id="2490863"/>
    <lineage>
        <taxon>Bacteria</taxon>
        <taxon>Bacillati</taxon>
        <taxon>Chloroflexota</taxon>
        <taxon>Ktedonobacteria</taxon>
        <taxon>Ktedonobacterales</taxon>
        <taxon>Thermosporotrichaceae</taxon>
        <taxon>Thermosporothrix</taxon>
    </lineage>
</organism>
<reference evidence="1" key="1">
    <citation type="submission" date="2018-12" db="EMBL/GenBank/DDBJ databases">
        <title>Novel natural products biosynthetic potential of the class Ktedonobacteria.</title>
        <authorList>
            <person name="Zheng Y."/>
            <person name="Saitou A."/>
            <person name="Wang C.M."/>
            <person name="Toyoda A."/>
            <person name="Minakuchi Y."/>
            <person name="Sekiguchi Y."/>
            <person name="Ueda K."/>
            <person name="Takano H."/>
            <person name="Sakai Y."/>
            <person name="Yokota A."/>
            <person name="Yabe S."/>
        </authorList>
    </citation>
    <scope>NUCLEOTIDE SEQUENCE</scope>
    <source>
        <strain evidence="1">COM3</strain>
    </source>
</reference>
<accession>A0A455SNW5</accession>
<gene>
    <name evidence="1" type="ORF">KTC_15350</name>
</gene>
<proteinExistence type="predicted"/>
<sequence>MLGDISFLSIVQYSIFFLAHMYKIPYTLQRSYPLEWNTEQPNIQEENERDSFSDSVNIIDTGAVSEAFQPAWKITPGNAGRTAREARSA</sequence>
<dbReference type="EMBL" id="AP019376">
    <property type="protein sequence ID" value="BBH86784.1"/>
    <property type="molecule type" value="Genomic_DNA"/>
</dbReference>
<evidence type="ECO:0000313" key="1">
    <source>
        <dbReference type="EMBL" id="BBH86784.1"/>
    </source>
</evidence>
<dbReference type="AlphaFoldDB" id="A0A455SNW5"/>
<name>A0A455SNW5_9CHLR</name>
<protein>
    <submittedName>
        <fullName evidence="1">Uncharacterized protein</fullName>
    </submittedName>
</protein>